<keyword evidence="2" id="KW-1185">Reference proteome</keyword>
<dbReference type="AlphaFoldDB" id="A0A0H4KL49"/>
<reference evidence="1 2" key="1">
    <citation type="journal article" date="2015" name="PLoS ONE">
        <title>Genome Sequence of Bacillus endophyticus and Analysis of Its Companion Mechanism in the Ketogulonigenium vulgare-Bacillus Strain Consortium.</title>
        <authorList>
            <person name="Jia N."/>
            <person name="Du J."/>
            <person name="Ding M.Z."/>
            <person name="Gao F."/>
            <person name="Yuan Y.J."/>
        </authorList>
    </citation>
    <scope>NUCLEOTIDE SEQUENCE [LARGE SCALE GENOMIC DNA]</scope>
    <source>
        <strain evidence="1 2">Hbe603</strain>
    </source>
</reference>
<dbReference type="EMBL" id="CP011974">
    <property type="protein sequence ID" value="AKO94817.2"/>
    <property type="molecule type" value="Genomic_DNA"/>
</dbReference>
<dbReference type="PATRIC" id="fig|135735.6.peg.4968"/>
<accession>A0A0H4KL49</accession>
<gene>
    <name evidence="1" type="ORF">BEH_23630</name>
</gene>
<accession>A0A1X7G8M6</accession>
<proteinExistence type="predicted"/>
<sequence length="337" mass="39173">MKHNGYKIDNSGFFIDISYDGYVINFKRYCTTNPRHFHTPQKEVHVETVKDYLMKETSCNLFLSTSNNQGKLVYKIEPPFYSVGVDEYPSHPVKEEDLVISKPLRSVNSSAETIEEMIGLTNEHEYIRESKDPGLRGKVFRKKNLTLVSSDKSIDNYMRERNDETIKIQYKENGKIKGIFSFENPSANLRKKYNRKQGYERALQFLEKVLPSHQTILRFGGVSYNTDESWVLVTFYLTSNIPFEYGGMINVNVCRKTLRIVYYMEPETEVDKLLSLQEETTLISATKAKETLLSLLEVEAVWKEDEEKGCFTLHYQTNLLEPNFHSRMNAKTGELLD</sequence>
<dbReference type="Proteomes" id="UP000036202">
    <property type="component" value="Chromosome"/>
</dbReference>
<dbReference type="GeneID" id="93703784"/>
<evidence type="ECO:0000313" key="2">
    <source>
        <dbReference type="Proteomes" id="UP000036202"/>
    </source>
</evidence>
<dbReference type="RefSeq" id="WP_040060367.1">
    <property type="nucleotide sequence ID" value="NZ_CP011974.1"/>
</dbReference>
<dbReference type="KEGG" id="beo:BEH_23630"/>
<organism evidence="1 2">
    <name type="scientific">Priestia filamentosa</name>
    <dbReference type="NCBI Taxonomy" id="1402861"/>
    <lineage>
        <taxon>Bacteria</taxon>
        <taxon>Bacillati</taxon>
        <taxon>Bacillota</taxon>
        <taxon>Bacilli</taxon>
        <taxon>Bacillales</taxon>
        <taxon>Bacillaceae</taxon>
        <taxon>Priestia</taxon>
    </lineage>
</organism>
<dbReference type="Pfam" id="PF16244">
    <property type="entry name" value="DUF4901"/>
    <property type="match status" value="1"/>
</dbReference>
<reference evidence="2" key="2">
    <citation type="submission" date="2015-06" db="EMBL/GenBank/DDBJ databases">
        <title>Genome Sequence of Bacillus endophyticus and Analysis of its Companion Mechanism in the Ketogulonigenium vulgare-Bacillus strain Consortium.</title>
        <authorList>
            <person name="Jia N."/>
            <person name="Du J."/>
            <person name="Ding M.-Z."/>
            <person name="Gao F."/>
            <person name="Yuan Y.-J."/>
        </authorList>
    </citation>
    <scope>NUCLEOTIDE SEQUENCE [LARGE SCALE GENOMIC DNA]</scope>
    <source>
        <strain evidence="2">Hbe603</strain>
    </source>
</reference>
<protein>
    <submittedName>
        <fullName evidence="1">Uncharacterized protein</fullName>
    </submittedName>
</protein>
<name>A0A0H4KL49_9BACI</name>
<dbReference type="InterPro" id="IPR032599">
    <property type="entry name" value="YcdB/YcdC_rep_domain"/>
</dbReference>
<evidence type="ECO:0000313" key="1">
    <source>
        <dbReference type="EMBL" id="AKO94817.2"/>
    </source>
</evidence>